<dbReference type="Pfam" id="PF08768">
    <property type="entry name" value="THAP4_heme-bd"/>
    <property type="match status" value="1"/>
</dbReference>
<feature type="domain" description="THAP4-like heme-binding" evidence="2">
    <location>
        <begin position="50"/>
        <end position="148"/>
    </location>
</feature>
<dbReference type="InterPro" id="IPR045165">
    <property type="entry name" value="Nitrobindin"/>
</dbReference>
<dbReference type="Gene3D" id="2.40.128.20">
    <property type="match status" value="1"/>
</dbReference>
<dbReference type="PANTHER" id="PTHR15854:SF4">
    <property type="entry name" value="PEROXYNITRITE ISOMERASE THAP4"/>
    <property type="match status" value="1"/>
</dbReference>
<reference evidence="3 4" key="1">
    <citation type="submission" date="2013-11" db="EMBL/GenBank/DDBJ databases">
        <title>Draft genome of the bovine lungworm Dictyocaulus viviparus.</title>
        <authorList>
            <person name="Mitreva M."/>
        </authorList>
    </citation>
    <scope>NUCLEOTIDE SEQUENCE [LARGE SCALE GENOMIC DNA]</scope>
    <source>
        <strain evidence="3 4">HannoverDv2000</strain>
    </source>
</reference>
<dbReference type="PANTHER" id="PTHR15854">
    <property type="entry name" value="THAP4 PROTEIN"/>
    <property type="match status" value="1"/>
</dbReference>
<dbReference type="STRING" id="29172.A0A0D8Y2J4"/>
<evidence type="ECO:0000313" key="3">
    <source>
        <dbReference type="EMBL" id="KJH50387.1"/>
    </source>
</evidence>
<organism evidence="3 4">
    <name type="scientific">Dictyocaulus viviparus</name>
    <name type="common">Bovine lungworm</name>
    <dbReference type="NCBI Taxonomy" id="29172"/>
    <lineage>
        <taxon>Eukaryota</taxon>
        <taxon>Metazoa</taxon>
        <taxon>Ecdysozoa</taxon>
        <taxon>Nematoda</taxon>
        <taxon>Chromadorea</taxon>
        <taxon>Rhabditida</taxon>
        <taxon>Rhabditina</taxon>
        <taxon>Rhabditomorpha</taxon>
        <taxon>Strongyloidea</taxon>
        <taxon>Metastrongylidae</taxon>
        <taxon>Dictyocaulus</taxon>
    </lineage>
</organism>
<comment type="catalytic activity">
    <reaction evidence="1">
        <text>peroxynitrite = nitrate</text>
        <dbReference type="Rhea" id="RHEA:63116"/>
        <dbReference type="ChEBI" id="CHEBI:17632"/>
        <dbReference type="ChEBI" id="CHEBI:25941"/>
    </reaction>
    <physiologicalReaction direction="left-to-right" evidence="1">
        <dbReference type="Rhea" id="RHEA:63117"/>
    </physiologicalReaction>
</comment>
<dbReference type="SUPFAM" id="SSF50814">
    <property type="entry name" value="Lipocalins"/>
    <property type="match status" value="1"/>
</dbReference>
<proteinExistence type="predicted"/>
<protein>
    <recommendedName>
        <fullName evidence="2">THAP4-like heme-binding domain-containing protein</fullName>
    </recommendedName>
</protein>
<dbReference type="Proteomes" id="UP000053766">
    <property type="component" value="Unassembled WGS sequence"/>
</dbReference>
<gene>
    <name evidence="3" type="ORF">DICVIV_03467</name>
</gene>
<evidence type="ECO:0000313" key="4">
    <source>
        <dbReference type="Proteomes" id="UP000053766"/>
    </source>
</evidence>
<name>A0A0D8Y2J4_DICVI</name>
<sequence length="149" mass="16756">MFMARVNSGNEKDNISPDDSDFFQLNCPVACEKCKPSNNTKKIDRLPAVLLPLSWILGEWNTKVKGFSRIAFDFPLDFKSSGFNETLTFSVAKPLMFGTPSINYTCIAVSYDDPYDIHMHSGFLTIRQYPPKNETTSKVALMSVNNQGE</sequence>
<dbReference type="InterPro" id="IPR012674">
    <property type="entry name" value="Calycin"/>
</dbReference>
<dbReference type="AlphaFoldDB" id="A0A0D8Y2J4"/>
<reference evidence="4" key="2">
    <citation type="journal article" date="2016" name="Sci. Rep.">
        <title>Dictyocaulus viviparus genome, variome and transcriptome elucidate lungworm biology and support future intervention.</title>
        <authorList>
            <person name="McNulty S.N."/>
            <person name="Strube C."/>
            <person name="Rosa B.A."/>
            <person name="Martin J.C."/>
            <person name="Tyagi R."/>
            <person name="Choi Y.J."/>
            <person name="Wang Q."/>
            <person name="Hallsworth Pepin K."/>
            <person name="Zhang X."/>
            <person name="Ozersky P."/>
            <person name="Wilson R.K."/>
            <person name="Sternberg P.W."/>
            <person name="Gasser R.B."/>
            <person name="Mitreva M."/>
        </authorList>
    </citation>
    <scope>NUCLEOTIDE SEQUENCE [LARGE SCALE GENOMIC DNA]</scope>
    <source>
        <strain evidence="4">HannoverDv2000</strain>
    </source>
</reference>
<dbReference type="EMBL" id="KN716207">
    <property type="protein sequence ID" value="KJH50387.1"/>
    <property type="molecule type" value="Genomic_DNA"/>
</dbReference>
<dbReference type="InterPro" id="IPR014878">
    <property type="entry name" value="THAP4-like_heme-bd"/>
</dbReference>
<keyword evidence="4" id="KW-1185">Reference proteome</keyword>
<evidence type="ECO:0000256" key="1">
    <source>
        <dbReference type="ARBA" id="ARBA00036993"/>
    </source>
</evidence>
<dbReference type="OrthoDB" id="283575at2759"/>
<evidence type="ECO:0000259" key="2">
    <source>
        <dbReference type="Pfam" id="PF08768"/>
    </source>
</evidence>
<accession>A0A0D8Y2J4</accession>